<evidence type="ECO:0000256" key="5">
    <source>
        <dbReference type="ARBA" id="ARBA00023125"/>
    </source>
</evidence>
<dbReference type="PANTHER" id="PTHR48111:SF1">
    <property type="entry name" value="TWO-COMPONENT RESPONSE REGULATOR ORR33"/>
    <property type="match status" value="1"/>
</dbReference>
<reference evidence="12" key="2">
    <citation type="submission" date="2010-03" db="EMBL/GenBank/DDBJ databases">
        <authorList>
            <person name="Pajon A."/>
        </authorList>
    </citation>
    <scope>NUCLEOTIDE SEQUENCE</scope>
    <source>
        <strain evidence="12">Type strain: 18P13</strain>
    </source>
</reference>
<dbReference type="PATRIC" id="fig|213810.4.peg.295"/>
<gene>
    <name evidence="12" type="ordered locus">RUM_03870</name>
</gene>
<dbReference type="InterPro" id="IPR039420">
    <property type="entry name" value="WalR-like"/>
</dbReference>
<sequence>MIYLLEDDNSIRELVTYSLNNSGLETRGFEKPSDFWRGMEQEQPDLVLLDIMLPEEDGLSILKKLRSNPPTRKLPILMLTAKGSEYDKVIGLDCGADDYVPKPFGMMELIARVKALLRRTERKDPQPEHTIRGLYVCPAKHIVTVDGEPVSLTLKEFEMLCVFLENRNVVLTRDQLLNKVWGYAFDGESRTVDVHIRSLRQKLGEYADVIETVRGIGYKLSEPEGAR</sequence>
<keyword evidence="2 8" id="KW-0597">Phosphoprotein</keyword>
<feature type="DNA-binding region" description="OmpR/PhoB-type" evidence="9">
    <location>
        <begin position="126"/>
        <end position="222"/>
    </location>
</feature>
<dbReference type="SUPFAM" id="SSF46894">
    <property type="entry name" value="C-terminal effector domain of the bipartite response regulators"/>
    <property type="match status" value="1"/>
</dbReference>
<evidence type="ECO:0000256" key="8">
    <source>
        <dbReference type="PROSITE-ProRule" id="PRU00169"/>
    </source>
</evidence>
<evidence type="ECO:0000313" key="12">
    <source>
        <dbReference type="EMBL" id="CBL16622.1"/>
    </source>
</evidence>
<dbReference type="GO" id="GO:0000976">
    <property type="term" value="F:transcription cis-regulatory region binding"/>
    <property type="evidence" value="ECO:0007669"/>
    <property type="project" value="TreeGrafter"/>
</dbReference>
<dbReference type="EMBL" id="FP929052">
    <property type="protein sequence ID" value="CBL16622.1"/>
    <property type="molecule type" value="Genomic_DNA"/>
</dbReference>
<dbReference type="Gene3D" id="1.10.10.10">
    <property type="entry name" value="Winged helix-like DNA-binding domain superfamily/Winged helix DNA-binding domain"/>
    <property type="match status" value="1"/>
</dbReference>
<feature type="modified residue" description="4-aspartylphosphate" evidence="8">
    <location>
        <position position="50"/>
    </location>
</feature>
<keyword evidence="3" id="KW-0902">Two-component regulatory system</keyword>
<dbReference type="PROSITE" id="PS50110">
    <property type="entry name" value="RESPONSE_REGULATORY"/>
    <property type="match status" value="1"/>
</dbReference>
<dbReference type="GeneID" id="83155220"/>
<dbReference type="GO" id="GO:0006355">
    <property type="term" value="P:regulation of DNA-templated transcription"/>
    <property type="evidence" value="ECO:0007669"/>
    <property type="project" value="InterPro"/>
</dbReference>
<dbReference type="SUPFAM" id="SSF52172">
    <property type="entry name" value="CheY-like"/>
    <property type="match status" value="1"/>
</dbReference>
<dbReference type="PANTHER" id="PTHR48111">
    <property type="entry name" value="REGULATOR OF RPOS"/>
    <property type="match status" value="1"/>
</dbReference>
<dbReference type="RefSeq" id="WP_015557529.1">
    <property type="nucleotide sequence ID" value="NC_021039.1"/>
</dbReference>
<evidence type="ECO:0000256" key="4">
    <source>
        <dbReference type="ARBA" id="ARBA00023015"/>
    </source>
</evidence>
<evidence type="ECO:0000259" key="11">
    <source>
        <dbReference type="PROSITE" id="PS51755"/>
    </source>
</evidence>
<reference evidence="12" key="1">
    <citation type="submission" date="2010-03" db="EMBL/GenBank/DDBJ databases">
        <title>The genome sequence of Ruminococcus sp. 18P13.</title>
        <authorList>
            <consortium name="metaHIT consortium -- http://www.metahit.eu/"/>
            <person name="Pajon A."/>
            <person name="Turner K."/>
            <person name="Parkhill J."/>
            <person name="Bernalier A."/>
        </authorList>
    </citation>
    <scope>NUCLEOTIDE SEQUENCE [LARGE SCALE GENOMIC DNA]</scope>
    <source>
        <strain evidence="12">Type strain: 18P13</strain>
    </source>
</reference>
<feature type="domain" description="Response regulatory" evidence="10">
    <location>
        <begin position="1"/>
        <end position="117"/>
    </location>
</feature>
<dbReference type="GO" id="GO:0032993">
    <property type="term" value="C:protein-DNA complex"/>
    <property type="evidence" value="ECO:0007669"/>
    <property type="project" value="TreeGrafter"/>
</dbReference>
<evidence type="ECO:0000256" key="9">
    <source>
        <dbReference type="PROSITE-ProRule" id="PRU01091"/>
    </source>
</evidence>
<keyword evidence="13" id="KW-1185">Reference proteome</keyword>
<dbReference type="GO" id="GO:0005829">
    <property type="term" value="C:cytosol"/>
    <property type="evidence" value="ECO:0007669"/>
    <property type="project" value="TreeGrafter"/>
</dbReference>
<evidence type="ECO:0000259" key="10">
    <source>
        <dbReference type="PROSITE" id="PS50110"/>
    </source>
</evidence>
<dbReference type="KEGG" id="rch:RUM_03870"/>
<dbReference type="OrthoDB" id="9802426at2"/>
<feature type="domain" description="OmpR/PhoB-type" evidence="11">
    <location>
        <begin position="126"/>
        <end position="222"/>
    </location>
</feature>
<proteinExistence type="predicted"/>
<comment type="function">
    <text evidence="7">May play the central regulatory role in sporulation. It may be an element of the effector pathway responsible for the activation of sporulation genes in response to nutritional stress. Spo0A may act in concert with spo0H (a sigma factor) to control the expression of some genes that are critical to the sporulation process.</text>
</comment>
<evidence type="ECO:0000256" key="6">
    <source>
        <dbReference type="ARBA" id="ARBA00023163"/>
    </source>
</evidence>
<dbReference type="Proteomes" id="UP000007054">
    <property type="component" value="Chromosome"/>
</dbReference>
<dbReference type="FunFam" id="1.10.10.10:FF:000018">
    <property type="entry name" value="DNA-binding response regulator ResD"/>
    <property type="match status" value="1"/>
</dbReference>
<keyword evidence="4" id="KW-0805">Transcription regulation</keyword>
<dbReference type="Pfam" id="PF00072">
    <property type="entry name" value="Response_reg"/>
    <property type="match status" value="1"/>
</dbReference>
<dbReference type="InterPro" id="IPR001867">
    <property type="entry name" value="OmpR/PhoB-type_DNA-bd"/>
</dbReference>
<keyword evidence="5 9" id="KW-0238">DNA-binding</keyword>
<dbReference type="STRING" id="213810.RUM_03870"/>
<dbReference type="AlphaFoldDB" id="D4LAH7"/>
<name>D4LAH7_RUMC1</name>
<dbReference type="HOGENOM" id="CLU_000445_30_4_9"/>
<dbReference type="InterPro" id="IPR036388">
    <property type="entry name" value="WH-like_DNA-bd_sf"/>
</dbReference>
<dbReference type="PROSITE" id="PS51755">
    <property type="entry name" value="OMPR_PHOB"/>
    <property type="match status" value="1"/>
</dbReference>
<evidence type="ECO:0000256" key="7">
    <source>
        <dbReference type="ARBA" id="ARBA00024867"/>
    </source>
</evidence>
<dbReference type="InterPro" id="IPR001789">
    <property type="entry name" value="Sig_transdc_resp-reg_receiver"/>
</dbReference>
<dbReference type="Gene3D" id="6.10.250.690">
    <property type="match status" value="1"/>
</dbReference>
<dbReference type="InterPro" id="IPR016032">
    <property type="entry name" value="Sig_transdc_resp-reg_C-effctor"/>
</dbReference>
<dbReference type="GO" id="GO:0000156">
    <property type="term" value="F:phosphorelay response regulator activity"/>
    <property type="evidence" value="ECO:0007669"/>
    <property type="project" value="TreeGrafter"/>
</dbReference>
<evidence type="ECO:0000256" key="1">
    <source>
        <dbReference type="ARBA" id="ARBA00018672"/>
    </source>
</evidence>
<dbReference type="CDD" id="cd00383">
    <property type="entry name" value="trans_reg_C"/>
    <property type="match status" value="1"/>
</dbReference>
<keyword evidence="6" id="KW-0804">Transcription</keyword>
<evidence type="ECO:0000313" key="13">
    <source>
        <dbReference type="Proteomes" id="UP000007054"/>
    </source>
</evidence>
<dbReference type="InterPro" id="IPR011006">
    <property type="entry name" value="CheY-like_superfamily"/>
</dbReference>
<accession>D4LAH7</accession>
<protein>
    <recommendedName>
        <fullName evidence="1">Stage 0 sporulation protein A homolog</fullName>
    </recommendedName>
</protein>
<organism evidence="12 13">
    <name type="scientific">Ruminococcus champanellensis (strain DSM 18848 / JCM 17042 / KCTC 15320 / 18P13)</name>
    <dbReference type="NCBI Taxonomy" id="213810"/>
    <lineage>
        <taxon>Bacteria</taxon>
        <taxon>Bacillati</taxon>
        <taxon>Bacillota</taxon>
        <taxon>Clostridia</taxon>
        <taxon>Eubacteriales</taxon>
        <taxon>Oscillospiraceae</taxon>
        <taxon>Ruminococcus</taxon>
    </lineage>
</organism>
<dbReference type="SMART" id="SM00448">
    <property type="entry name" value="REC"/>
    <property type="match status" value="1"/>
</dbReference>
<evidence type="ECO:0000256" key="3">
    <source>
        <dbReference type="ARBA" id="ARBA00023012"/>
    </source>
</evidence>
<dbReference type="SMART" id="SM00862">
    <property type="entry name" value="Trans_reg_C"/>
    <property type="match status" value="1"/>
</dbReference>
<dbReference type="BioCyc" id="RCHA213810:RUM_RS01875-MONOMER"/>
<dbReference type="Gene3D" id="3.40.50.2300">
    <property type="match status" value="1"/>
</dbReference>
<evidence type="ECO:0000256" key="2">
    <source>
        <dbReference type="ARBA" id="ARBA00022553"/>
    </source>
</evidence>
<dbReference type="Pfam" id="PF00486">
    <property type="entry name" value="Trans_reg_C"/>
    <property type="match status" value="1"/>
</dbReference>